<gene>
    <name evidence="2" type="ORF">CPT75_01215</name>
    <name evidence="3" type="ORF">SAMN04487884_13823</name>
</gene>
<evidence type="ECO:0008006" key="6">
    <source>
        <dbReference type="Google" id="ProtNLM"/>
    </source>
</evidence>
<evidence type="ECO:0000313" key="4">
    <source>
        <dbReference type="Proteomes" id="UP000182584"/>
    </source>
</evidence>
<dbReference type="EMBL" id="NXNG01000003">
    <property type="protein sequence ID" value="PWT25788.1"/>
    <property type="molecule type" value="Genomic_DNA"/>
</dbReference>
<dbReference type="CDD" id="cd20335">
    <property type="entry name" value="BRcat_RBR"/>
    <property type="match status" value="1"/>
</dbReference>
<dbReference type="eggNOG" id="COG4416">
    <property type="taxonomic scope" value="Bacteria"/>
</dbReference>
<dbReference type="RefSeq" id="WP_022755471.1">
    <property type="nucleotide sequence ID" value="NZ_CP065800.1"/>
</dbReference>
<evidence type="ECO:0000313" key="5">
    <source>
        <dbReference type="Proteomes" id="UP000245488"/>
    </source>
</evidence>
<dbReference type="OrthoDB" id="3174166at2"/>
<keyword evidence="1" id="KW-0472">Membrane</keyword>
<accession>A0A1H9X0C9</accession>
<proteinExistence type="predicted"/>
<dbReference type="Proteomes" id="UP000182584">
    <property type="component" value="Unassembled WGS sequence"/>
</dbReference>
<dbReference type="AlphaFoldDB" id="A0A1H9X0C9"/>
<evidence type="ECO:0000313" key="3">
    <source>
        <dbReference type="EMBL" id="SES39501.1"/>
    </source>
</evidence>
<evidence type="ECO:0000256" key="1">
    <source>
        <dbReference type="SAM" id="Phobius"/>
    </source>
</evidence>
<evidence type="ECO:0000313" key="2">
    <source>
        <dbReference type="EMBL" id="PWT25788.1"/>
    </source>
</evidence>
<name>A0A1H9X0C9_BUTFI</name>
<dbReference type="EMBL" id="FOGJ01000038">
    <property type="protein sequence ID" value="SES39501.1"/>
    <property type="molecule type" value="Genomic_DNA"/>
</dbReference>
<dbReference type="Gene3D" id="2.20.28.160">
    <property type="match status" value="1"/>
</dbReference>
<sequence length="143" mass="17115">MRFRDYLIKFNNFMYTHMQGRYITYGYDALSKFLFGITLILIFVNIIASSGIISLITLFLIIYCYYRLLSKKIPERYKENEQYISIRNKVVGFFKNFRYNADQARHYHIYKCPGCGQKIRIPRGKGNIMVRCPKCNTEFKKRA</sequence>
<protein>
    <recommendedName>
        <fullName evidence="6">Zn-finger containing protein</fullName>
    </recommendedName>
</protein>
<keyword evidence="1" id="KW-0812">Transmembrane</keyword>
<dbReference type="Proteomes" id="UP000245488">
    <property type="component" value="Unassembled WGS sequence"/>
</dbReference>
<reference evidence="2 5" key="2">
    <citation type="submission" date="2017-09" db="EMBL/GenBank/DDBJ databases">
        <title>High-quality draft genome sequence of Butyrivibrio fibrisolvens INBov1, isolated from cow rumen.</title>
        <authorList>
            <person name="Rodriguez Hernaez J."/>
            <person name="Rivarola M."/>
            <person name="Paniego N."/>
            <person name="Cravero S."/>
            <person name="Ceron Cucchi M."/>
            <person name="Martinez M.C."/>
        </authorList>
    </citation>
    <scope>NUCLEOTIDE SEQUENCE [LARGE SCALE GENOMIC DNA]</scope>
    <source>
        <strain evidence="2 5">INBov1</strain>
    </source>
</reference>
<reference evidence="3 4" key="1">
    <citation type="submission" date="2016-10" db="EMBL/GenBank/DDBJ databases">
        <authorList>
            <person name="de Groot N.N."/>
        </authorList>
    </citation>
    <scope>NUCLEOTIDE SEQUENCE [LARGE SCALE GENOMIC DNA]</scope>
    <source>
        <strain evidence="3 4">AR40</strain>
    </source>
</reference>
<feature type="transmembrane region" description="Helical" evidence="1">
    <location>
        <begin position="33"/>
        <end position="66"/>
    </location>
</feature>
<keyword evidence="5" id="KW-1185">Reference proteome</keyword>
<keyword evidence="1" id="KW-1133">Transmembrane helix</keyword>
<organism evidence="3 4">
    <name type="scientific">Butyrivibrio fibrisolvens</name>
    <dbReference type="NCBI Taxonomy" id="831"/>
    <lineage>
        <taxon>Bacteria</taxon>
        <taxon>Bacillati</taxon>
        <taxon>Bacillota</taxon>
        <taxon>Clostridia</taxon>
        <taxon>Lachnospirales</taxon>
        <taxon>Lachnospiraceae</taxon>
        <taxon>Butyrivibrio</taxon>
    </lineage>
</organism>